<dbReference type="CDD" id="cd00172">
    <property type="entry name" value="serpin"/>
    <property type="match status" value="1"/>
</dbReference>
<evidence type="ECO:0000259" key="4">
    <source>
        <dbReference type="SMART" id="SM00093"/>
    </source>
</evidence>
<dbReference type="AlphaFoldDB" id="A0A8S1J771"/>
<evidence type="ECO:0000256" key="1">
    <source>
        <dbReference type="ARBA" id="ARBA00009500"/>
    </source>
</evidence>
<dbReference type="PANTHER" id="PTHR11461">
    <property type="entry name" value="SERINE PROTEASE INHIBITOR, SERPIN"/>
    <property type="match status" value="1"/>
</dbReference>
<dbReference type="PANTHER" id="PTHR11461:SF211">
    <property type="entry name" value="GH10112P-RELATED"/>
    <property type="match status" value="1"/>
</dbReference>
<sequence>MRALGLVALLALGSLLQSHAALRPLDCQLNDFFSRPDISTGLSGKDPAPPSVVATDVAASINSFGFNFFRNVLPTSPNGNIVFSPLSIAAAFSLLHIGAEKDTTTQQEIGVTLQFVSECYPFLLQDILDAYKNEDVAEQLSLATRLYVQERLELKPDFVEEVGEGNVEGTNFEDTDQAMEQINNWVSEQTNGFIDDLIAPGQLDPSTVMALVNALYFKGTWDLKFDVEKTTNMTFNGSNGEAQVEFMKQTQEFKYDMENNVLELPYKNSRFSMIIVLNNPDLDSSFQVDLAADALRVLDQPEFVKVSTEVTIPRFSFEESYDLKQILPELGTERVFTGDAELGVISDAPLFVDTAVHKARIQVNEEGTTAAAATNIGVVALILDEVFTADRPFTFFIRDNENKLFLFMGAYSNVET</sequence>
<evidence type="ECO:0000256" key="3">
    <source>
        <dbReference type="SAM" id="SignalP"/>
    </source>
</evidence>
<proteinExistence type="inferred from homology"/>
<name>A0A8S1J771_9CHLO</name>
<gene>
    <name evidence="5" type="ORF">OSTQU699_LOCUS8438</name>
</gene>
<dbReference type="Proteomes" id="UP000708148">
    <property type="component" value="Unassembled WGS sequence"/>
</dbReference>
<feature type="chain" id="PRO_5035805770" description="Serpin domain-containing protein" evidence="3">
    <location>
        <begin position="22"/>
        <end position="416"/>
    </location>
</feature>
<keyword evidence="6" id="KW-1185">Reference proteome</keyword>
<comment type="caution">
    <text evidence="5">The sequence shown here is derived from an EMBL/GenBank/DDBJ whole genome shotgun (WGS) entry which is preliminary data.</text>
</comment>
<feature type="domain" description="Serpin" evidence="4">
    <location>
        <begin position="66"/>
        <end position="414"/>
    </location>
</feature>
<protein>
    <recommendedName>
        <fullName evidence="4">Serpin domain-containing protein</fullName>
    </recommendedName>
</protein>
<dbReference type="InterPro" id="IPR042178">
    <property type="entry name" value="Serpin_sf_1"/>
</dbReference>
<organism evidence="5 6">
    <name type="scientific">Ostreobium quekettii</name>
    <dbReference type="NCBI Taxonomy" id="121088"/>
    <lineage>
        <taxon>Eukaryota</taxon>
        <taxon>Viridiplantae</taxon>
        <taxon>Chlorophyta</taxon>
        <taxon>core chlorophytes</taxon>
        <taxon>Ulvophyceae</taxon>
        <taxon>TCBD clade</taxon>
        <taxon>Bryopsidales</taxon>
        <taxon>Ostreobineae</taxon>
        <taxon>Ostreobiaceae</taxon>
        <taxon>Ostreobium</taxon>
    </lineage>
</organism>
<feature type="signal peptide" evidence="3">
    <location>
        <begin position="1"/>
        <end position="21"/>
    </location>
</feature>
<keyword evidence="3" id="KW-0732">Signal</keyword>
<dbReference type="SUPFAM" id="SSF56574">
    <property type="entry name" value="Serpins"/>
    <property type="match status" value="1"/>
</dbReference>
<dbReference type="Gene3D" id="3.30.497.10">
    <property type="entry name" value="Antithrombin, subunit I, domain 2"/>
    <property type="match status" value="1"/>
</dbReference>
<accession>A0A8S1J771</accession>
<dbReference type="GO" id="GO:0005615">
    <property type="term" value="C:extracellular space"/>
    <property type="evidence" value="ECO:0007669"/>
    <property type="project" value="InterPro"/>
</dbReference>
<dbReference type="GO" id="GO:0004867">
    <property type="term" value="F:serine-type endopeptidase inhibitor activity"/>
    <property type="evidence" value="ECO:0007669"/>
    <property type="project" value="InterPro"/>
</dbReference>
<dbReference type="SMART" id="SM00093">
    <property type="entry name" value="SERPIN"/>
    <property type="match status" value="1"/>
</dbReference>
<dbReference type="InterPro" id="IPR042185">
    <property type="entry name" value="Serpin_sf_2"/>
</dbReference>
<evidence type="ECO:0000256" key="2">
    <source>
        <dbReference type="RuleBase" id="RU000411"/>
    </source>
</evidence>
<dbReference type="Pfam" id="PF00079">
    <property type="entry name" value="Serpin"/>
    <property type="match status" value="1"/>
</dbReference>
<dbReference type="InterPro" id="IPR036186">
    <property type="entry name" value="Serpin_sf"/>
</dbReference>
<dbReference type="OrthoDB" id="1063785at2759"/>
<reference evidence="5" key="1">
    <citation type="submission" date="2020-12" db="EMBL/GenBank/DDBJ databases">
        <authorList>
            <person name="Iha C."/>
        </authorList>
    </citation>
    <scope>NUCLEOTIDE SEQUENCE</scope>
</reference>
<dbReference type="Gene3D" id="2.30.39.10">
    <property type="entry name" value="Alpha-1-antitrypsin, domain 1"/>
    <property type="match status" value="1"/>
</dbReference>
<evidence type="ECO:0000313" key="5">
    <source>
        <dbReference type="EMBL" id="CAD7703081.1"/>
    </source>
</evidence>
<comment type="similarity">
    <text evidence="1 2">Belongs to the serpin family.</text>
</comment>
<dbReference type="InterPro" id="IPR000215">
    <property type="entry name" value="Serpin_fam"/>
</dbReference>
<dbReference type="InterPro" id="IPR023796">
    <property type="entry name" value="Serpin_dom"/>
</dbReference>
<evidence type="ECO:0000313" key="6">
    <source>
        <dbReference type="Proteomes" id="UP000708148"/>
    </source>
</evidence>
<dbReference type="EMBL" id="CAJHUC010002058">
    <property type="protein sequence ID" value="CAD7703081.1"/>
    <property type="molecule type" value="Genomic_DNA"/>
</dbReference>